<evidence type="ECO:0000313" key="8">
    <source>
        <dbReference type="Proteomes" id="UP000694521"/>
    </source>
</evidence>
<protein>
    <submittedName>
        <fullName evidence="7">Tetraspanin 33</fullName>
    </submittedName>
</protein>
<feature type="transmembrane region" description="Helical" evidence="6">
    <location>
        <begin position="264"/>
        <end position="289"/>
    </location>
</feature>
<sequence>MGKRPSPSGGCCPRGEVAVPTGKRPSPCGGRCPDGEDTVPTWRMASPWGSCCPLWVLPMGKRLLPCGGQRPCKEEAIPMRGTLSPWGGCCPHGEEAVPMGRTLFLCGGCCPCGEVVVTMWRFSICLTVIFLLQLAAGALGFVFSDGARGRVSEVINAAIVHYRDDPDLQNLIDFGQKEVRGDTGGTPPAPKGARLPPEIHGDPPPGLSQEGLAVGAKPSLGQGEGVINTLCGQGAQARSYAEAGASIHPSGCIAELAGWLRRNLVLLGGIALALALPQLVGIVLARVLLRQLKDQVQRHYRAEPWR</sequence>
<dbReference type="InterPro" id="IPR018499">
    <property type="entry name" value="Tetraspanin/Peripherin"/>
</dbReference>
<keyword evidence="3 6" id="KW-1133">Transmembrane helix</keyword>
<evidence type="ECO:0000256" key="2">
    <source>
        <dbReference type="ARBA" id="ARBA00022692"/>
    </source>
</evidence>
<keyword evidence="2 6" id="KW-0812">Transmembrane</keyword>
<dbReference type="Ensembl" id="ENSACDT00005031575.1">
    <property type="protein sequence ID" value="ENSACDP00005026490.1"/>
    <property type="gene ID" value="ENSACDG00005019155.1"/>
</dbReference>
<comment type="subcellular location">
    <subcellularLocation>
        <location evidence="1">Membrane</location>
        <topology evidence="1">Multi-pass membrane protein</topology>
    </subcellularLocation>
</comment>
<evidence type="ECO:0000256" key="6">
    <source>
        <dbReference type="SAM" id="Phobius"/>
    </source>
</evidence>
<reference evidence="7" key="1">
    <citation type="submission" date="2025-08" db="UniProtKB">
        <authorList>
            <consortium name="Ensembl"/>
        </authorList>
    </citation>
    <scope>IDENTIFICATION</scope>
</reference>
<evidence type="ECO:0000256" key="4">
    <source>
        <dbReference type="ARBA" id="ARBA00023136"/>
    </source>
</evidence>
<evidence type="ECO:0000256" key="1">
    <source>
        <dbReference type="ARBA" id="ARBA00004141"/>
    </source>
</evidence>
<keyword evidence="4 6" id="KW-0472">Membrane</keyword>
<dbReference type="AlphaFoldDB" id="A0A8B9EV02"/>
<reference evidence="7" key="2">
    <citation type="submission" date="2025-09" db="UniProtKB">
        <authorList>
            <consortium name="Ensembl"/>
        </authorList>
    </citation>
    <scope>IDENTIFICATION</scope>
</reference>
<feature type="transmembrane region" description="Helical" evidence="6">
    <location>
        <begin position="124"/>
        <end position="143"/>
    </location>
</feature>
<proteinExistence type="predicted"/>
<evidence type="ECO:0000256" key="5">
    <source>
        <dbReference type="SAM" id="MobiDB-lite"/>
    </source>
</evidence>
<evidence type="ECO:0000256" key="3">
    <source>
        <dbReference type="ARBA" id="ARBA00022989"/>
    </source>
</evidence>
<accession>A0A8B9EV02</accession>
<dbReference type="Proteomes" id="UP000694521">
    <property type="component" value="Unplaced"/>
</dbReference>
<feature type="region of interest" description="Disordered" evidence="5">
    <location>
        <begin position="179"/>
        <end position="208"/>
    </location>
</feature>
<organism evidence="7 8">
    <name type="scientific">Anser cygnoides</name>
    <name type="common">Swan goose</name>
    <dbReference type="NCBI Taxonomy" id="8845"/>
    <lineage>
        <taxon>Eukaryota</taxon>
        <taxon>Metazoa</taxon>
        <taxon>Chordata</taxon>
        <taxon>Craniata</taxon>
        <taxon>Vertebrata</taxon>
        <taxon>Euteleostomi</taxon>
        <taxon>Archelosauria</taxon>
        <taxon>Archosauria</taxon>
        <taxon>Dinosauria</taxon>
        <taxon>Saurischia</taxon>
        <taxon>Theropoda</taxon>
        <taxon>Coelurosauria</taxon>
        <taxon>Aves</taxon>
        <taxon>Neognathae</taxon>
        <taxon>Galloanserae</taxon>
        <taxon>Anseriformes</taxon>
        <taxon>Anatidae</taxon>
        <taxon>Anserinae</taxon>
        <taxon>Anser</taxon>
    </lineage>
</organism>
<dbReference type="Pfam" id="PF00335">
    <property type="entry name" value="Tetraspanin"/>
    <property type="match status" value="1"/>
</dbReference>
<dbReference type="GO" id="GO:0016020">
    <property type="term" value="C:membrane"/>
    <property type="evidence" value="ECO:0007669"/>
    <property type="project" value="UniProtKB-SubCell"/>
</dbReference>
<keyword evidence="8" id="KW-1185">Reference proteome</keyword>
<name>A0A8B9EV02_ANSCY</name>
<evidence type="ECO:0000313" key="7">
    <source>
        <dbReference type="Ensembl" id="ENSACDP00005026490.1"/>
    </source>
</evidence>
<dbReference type="PRINTS" id="PR00259">
    <property type="entry name" value="TMFOUR"/>
</dbReference>